<reference evidence="11 12" key="1">
    <citation type="journal article" date="2016" name="Nat. Commun.">
        <title>Thousands of microbial genomes shed light on interconnected biogeochemical processes in an aquifer system.</title>
        <authorList>
            <person name="Anantharaman K."/>
            <person name="Brown C.T."/>
            <person name="Hug L.A."/>
            <person name="Sharon I."/>
            <person name="Castelle C.J."/>
            <person name="Probst A.J."/>
            <person name="Thomas B.C."/>
            <person name="Singh A."/>
            <person name="Wilkins M.J."/>
            <person name="Karaoz U."/>
            <person name="Brodie E.L."/>
            <person name="Williams K.H."/>
            <person name="Hubbard S.S."/>
            <person name="Banfield J.F."/>
        </authorList>
    </citation>
    <scope>NUCLEOTIDE SEQUENCE [LARGE SCALE GENOMIC DNA]</scope>
</reference>
<dbReference type="AlphaFoldDB" id="A0A1F6DFD2"/>
<keyword evidence="4" id="KW-0436">Ligase</keyword>
<dbReference type="EC" id="6.3.2.6" evidence="3"/>
<dbReference type="Pfam" id="PF01259">
    <property type="entry name" value="SAICAR_synt"/>
    <property type="match status" value="1"/>
</dbReference>
<evidence type="ECO:0000256" key="2">
    <source>
        <dbReference type="ARBA" id="ARBA00010190"/>
    </source>
</evidence>
<dbReference type="UniPathway" id="UPA00074">
    <property type="reaction ID" value="UER00131"/>
</dbReference>
<protein>
    <recommendedName>
        <fullName evidence="3">phosphoribosylaminoimidazolesuccinocarboxamide synthase</fullName>
        <ecNumber evidence="3">6.3.2.6</ecNumber>
    </recommendedName>
</protein>
<comment type="catalytic activity">
    <reaction evidence="8">
        <text>5-amino-1-(5-phospho-D-ribosyl)imidazole-4-carboxylate + L-aspartate + ATP = (2S)-2-[5-amino-1-(5-phospho-beta-D-ribosyl)imidazole-4-carboxamido]succinate + ADP + phosphate + 2 H(+)</text>
        <dbReference type="Rhea" id="RHEA:22628"/>
        <dbReference type="ChEBI" id="CHEBI:15378"/>
        <dbReference type="ChEBI" id="CHEBI:29991"/>
        <dbReference type="ChEBI" id="CHEBI:30616"/>
        <dbReference type="ChEBI" id="CHEBI:43474"/>
        <dbReference type="ChEBI" id="CHEBI:58443"/>
        <dbReference type="ChEBI" id="CHEBI:77657"/>
        <dbReference type="ChEBI" id="CHEBI:456216"/>
        <dbReference type="EC" id="6.3.2.6"/>
    </reaction>
</comment>
<evidence type="ECO:0000256" key="8">
    <source>
        <dbReference type="ARBA" id="ARBA00048475"/>
    </source>
</evidence>
<evidence type="ECO:0000256" key="1">
    <source>
        <dbReference type="ARBA" id="ARBA00004672"/>
    </source>
</evidence>
<evidence type="ECO:0000313" key="11">
    <source>
        <dbReference type="EMBL" id="OGG60138.1"/>
    </source>
</evidence>
<keyword evidence="6" id="KW-0658">Purine biosynthesis</keyword>
<comment type="caution">
    <text evidence="11">The sequence shown here is derived from an EMBL/GenBank/DDBJ whole genome shotgun (WGS) entry which is preliminary data.</text>
</comment>
<evidence type="ECO:0000256" key="7">
    <source>
        <dbReference type="ARBA" id="ARBA00022840"/>
    </source>
</evidence>
<dbReference type="GO" id="GO:0004639">
    <property type="term" value="F:phosphoribosylaminoimidazolesuccinocarboxamide synthase activity"/>
    <property type="evidence" value="ECO:0007669"/>
    <property type="project" value="UniProtKB-EC"/>
</dbReference>
<gene>
    <name evidence="11" type="ORF">A2765_01045</name>
</gene>
<dbReference type="CDD" id="cd01414">
    <property type="entry name" value="SAICAR_synt_Sc"/>
    <property type="match status" value="1"/>
</dbReference>
<feature type="region of interest" description="Disordered" evidence="9">
    <location>
        <begin position="148"/>
        <end position="171"/>
    </location>
</feature>
<dbReference type="Gene3D" id="3.30.200.20">
    <property type="entry name" value="Phosphorylase Kinase, domain 1"/>
    <property type="match status" value="1"/>
</dbReference>
<evidence type="ECO:0000256" key="3">
    <source>
        <dbReference type="ARBA" id="ARBA00012217"/>
    </source>
</evidence>
<evidence type="ECO:0000256" key="4">
    <source>
        <dbReference type="ARBA" id="ARBA00022598"/>
    </source>
</evidence>
<dbReference type="PANTHER" id="PTHR43700:SF1">
    <property type="entry name" value="PHOSPHORIBOSYLAMINOIMIDAZOLE-SUCCINOCARBOXAMIDE SYNTHASE"/>
    <property type="match status" value="1"/>
</dbReference>
<evidence type="ECO:0000313" key="12">
    <source>
        <dbReference type="Proteomes" id="UP000176377"/>
    </source>
</evidence>
<dbReference type="GO" id="GO:0006189">
    <property type="term" value="P:'de novo' IMP biosynthetic process"/>
    <property type="evidence" value="ECO:0007669"/>
    <property type="project" value="UniProtKB-UniPathway"/>
</dbReference>
<comment type="pathway">
    <text evidence="1">Purine metabolism; IMP biosynthesis via de novo pathway; 5-amino-1-(5-phospho-D-ribosyl)imidazole-4-carboxamide from 5-amino-1-(5-phospho-D-ribosyl)imidazole-4-carboxylate: step 1/2.</text>
</comment>
<organism evidence="11 12">
    <name type="scientific">Candidatus Kaiserbacteria bacterium RIFCSPHIGHO2_01_FULL_56_24</name>
    <dbReference type="NCBI Taxonomy" id="1798487"/>
    <lineage>
        <taxon>Bacteria</taxon>
        <taxon>Candidatus Kaiseribacteriota</taxon>
    </lineage>
</organism>
<accession>A0A1F6DFD2</accession>
<keyword evidence="7" id="KW-0067">ATP-binding</keyword>
<dbReference type="Proteomes" id="UP000176377">
    <property type="component" value="Unassembled WGS sequence"/>
</dbReference>
<name>A0A1F6DFD2_9BACT</name>
<evidence type="ECO:0000259" key="10">
    <source>
        <dbReference type="Pfam" id="PF01259"/>
    </source>
</evidence>
<evidence type="ECO:0000256" key="6">
    <source>
        <dbReference type="ARBA" id="ARBA00022755"/>
    </source>
</evidence>
<dbReference type="GO" id="GO:0005524">
    <property type="term" value="F:ATP binding"/>
    <property type="evidence" value="ECO:0007669"/>
    <property type="project" value="UniProtKB-KW"/>
</dbReference>
<evidence type="ECO:0000256" key="5">
    <source>
        <dbReference type="ARBA" id="ARBA00022741"/>
    </source>
</evidence>
<feature type="compositionally biased region" description="Basic and acidic residues" evidence="9">
    <location>
        <begin position="162"/>
        <end position="171"/>
    </location>
</feature>
<keyword evidence="5" id="KW-0547">Nucleotide-binding</keyword>
<dbReference type="SUPFAM" id="SSF56104">
    <property type="entry name" value="SAICAR synthase-like"/>
    <property type="match status" value="1"/>
</dbReference>
<comment type="similarity">
    <text evidence="2">Belongs to the SAICAR synthetase family.</text>
</comment>
<evidence type="ECO:0000256" key="9">
    <source>
        <dbReference type="SAM" id="MobiDB-lite"/>
    </source>
</evidence>
<sequence length="328" mass="36804">MPTLRGIEPIHRGKVRDTYDLGNGLLLVVATDAVSIFDFVLNAWVPRKGMVLTVMAHFFLTLLDSWGFKTHLVAAGSAIDGYIPDHLRHLRGDPYLQSHGLVVRRLKMYQVEFVFRNHFVAASSAFKAYDPESGGTICGHALPKGLQDGDRLPETLDTPTTKAEEGADEPRDYREVRAEYPRMSETFFDAFKGLSAYTRHHGRLITADWKGEGGIYEPDGAEYIGDEGFTPDCTRLWDVDQWLASQAQPIHQSPPPYDKQIVRAEGIRLGIRGLDPKNPVHIAQVQKIRFSDGILEKTSDVYAEAATRLMKEAPEHYLEHKLGVEGYV</sequence>
<dbReference type="InterPro" id="IPR028923">
    <property type="entry name" value="SAICAR_synt/ADE2_N"/>
</dbReference>
<dbReference type="GO" id="GO:0005737">
    <property type="term" value="C:cytoplasm"/>
    <property type="evidence" value="ECO:0007669"/>
    <property type="project" value="TreeGrafter"/>
</dbReference>
<dbReference type="Gene3D" id="3.30.470.20">
    <property type="entry name" value="ATP-grasp fold, B domain"/>
    <property type="match status" value="1"/>
</dbReference>
<dbReference type="EMBL" id="MFLA01000013">
    <property type="protein sequence ID" value="OGG60138.1"/>
    <property type="molecule type" value="Genomic_DNA"/>
</dbReference>
<feature type="domain" description="SAICAR synthetase/ADE2 N-terminal" evidence="10">
    <location>
        <begin position="10"/>
        <end position="265"/>
    </location>
</feature>
<proteinExistence type="inferred from homology"/>
<dbReference type="PANTHER" id="PTHR43700">
    <property type="entry name" value="PHOSPHORIBOSYLAMINOIMIDAZOLE-SUCCINOCARBOXAMIDE SYNTHASE"/>
    <property type="match status" value="1"/>
</dbReference>